<evidence type="ECO:0000313" key="4">
    <source>
        <dbReference type="EMBL" id="KAG7553548.1"/>
    </source>
</evidence>
<evidence type="ECO:0000256" key="1">
    <source>
        <dbReference type="RuleBase" id="RU363044"/>
    </source>
</evidence>
<organism evidence="4 5">
    <name type="scientific">Filobasidium floriforme</name>
    <dbReference type="NCBI Taxonomy" id="5210"/>
    <lineage>
        <taxon>Eukaryota</taxon>
        <taxon>Fungi</taxon>
        <taxon>Dikarya</taxon>
        <taxon>Basidiomycota</taxon>
        <taxon>Agaricomycotina</taxon>
        <taxon>Tremellomycetes</taxon>
        <taxon>Filobasidiales</taxon>
        <taxon>Filobasidiaceae</taxon>
        <taxon>Filobasidium</taxon>
    </lineage>
</organism>
<protein>
    <recommendedName>
        <fullName evidence="1">ATP-dependent DNA helicase</fullName>
        <ecNumber evidence="1">5.6.2.3</ecNumber>
    </recommendedName>
</protein>
<comment type="caution">
    <text evidence="4">The sequence shown here is derived from an EMBL/GenBank/DDBJ whole genome shotgun (WGS) entry which is preliminary data.</text>
</comment>
<gene>
    <name evidence="4" type="ORF">FFLO_03055</name>
</gene>
<evidence type="ECO:0000256" key="2">
    <source>
        <dbReference type="SAM" id="MobiDB-lite"/>
    </source>
</evidence>
<keyword evidence="1" id="KW-0233">DNA recombination</keyword>
<dbReference type="GO" id="GO:0000723">
    <property type="term" value="P:telomere maintenance"/>
    <property type="evidence" value="ECO:0007669"/>
    <property type="project" value="InterPro"/>
</dbReference>
<keyword evidence="1" id="KW-0234">DNA repair</keyword>
<dbReference type="AlphaFoldDB" id="A0A8K0JLS8"/>
<dbReference type="SUPFAM" id="SSF52540">
    <property type="entry name" value="P-loop containing nucleoside triphosphate hydrolases"/>
    <property type="match status" value="1"/>
</dbReference>
<feature type="compositionally biased region" description="Polar residues" evidence="2">
    <location>
        <begin position="96"/>
        <end position="115"/>
    </location>
</feature>
<dbReference type="GO" id="GO:0006281">
    <property type="term" value="P:DNA repair"/>
    <property type="evidence" value="ECO:0007669"/>
    <property type="project" value="UniProtKB-KW"/>
</dbReference>
<comment type="cofactor">
    <cofactor evidence="1">
        <name>Mg(2+)</name>
        <dbReference type="ChEBI" id="CHEBI:18420"/>
    </cofactor>
</comment>
<evidence type="ECO:0000259" key="3">
    <source>
        <dbReference type="Pfam" id="PF05970"/>
    </source>
</evidence>
<dbReference type="InterPro" id="IPR027417">
    <property type="entry name" value="P-loop_NTPase"/>
</dbReference>
<dbReference type="InterPro" id="IPR051055">
    <property type="entry name" value="PIF1_helicase"/>
</dbReference>
<accession>A0A8K0JLS8</accession>
<dbReference type="Proteomes" id="UP000812966">
    <property type="component" value="Unassembled WGS sequence"/>
</dbReference>
<comment type="catalytic activity">
    <reaction evidence="1">
        <text>ATP + H2O = ADP + phosphate + H(+)</text>
        <dbReference type="Rhea" id="RHEA:13065"/>
        <dbReference type="ChEBI" id="CHEBI:15377"/>
        <dbReference type="ChEBI" id="CHEBI:15378"/>
        <dbReference type="ChEBI" id="CHEBI:30616"/>
        <dbReference type="ChEBI" id="CHEBI:43474"/>
        <dbReference type="ChEBI" id="CHEBI:456216"/>
        <dbReference type="EC" id="5.6.2.3"/>
    </reaction>
</comment>
<keyword evidence="1" id="KW-0347">Helicase</keyword>
<keyword evidence="5" id="KW-1185">Reference proteome</keyword>
<dbReference type="EC" id="5.6.2.3" evidence="1"/>
<keyword evidence="1" id="KW-0378">Hydrolase</keyword>
<dbReference type="GO" id="GO:0016787">
    <property type="term" value="F:hydrolase activity"/>
    <property type="evidence" value="ECO:0007669"/>
    <property type="project" value="UniProtKB-KW"/>
</dbReference>
<name>A0A8K0JLS8_9TREE</name>
<feature type="compositionally biased region" description="Low complexity" evidence="2">
    <location>
        <begin position="35"/>
        <end position="48"/>
    </location>
</feature>
<sequence>MAIMVEPYEAEEQFEGDDLYDTLSSEQINDTHLGSSPVKSSSSALPDSGVEDFVFATQASIEEDMERPGSPSPSLTSRLRPRKSTAKFKPPIISQIGKTQSDMRNSSDHQTSSPPFSILEDAPPSQRAGSSRRVTPPSPSRHPYKGLELPTSPSKKRSTPKPLVTTQKSTFVEGSRPARNTRKTKWSAQLPKDMVIDLTLEEMLGPLVAEAGPSRIIPPIEPKVEPKQTQPVEPAPVIELSQEQRKVLNLVLSGESLFFTGSAGTGKSVLLREIIKHLSAIDVEDAEGKKVKKKVAITASTGIAGVNIGGQTLHSW</sequence>
<dbReference type="PANTHER" id="PTHR47642">
    <property type="entry name" value="ATP-DEPENDENT DNA HELICASE"/>
    <property type="match status" value="1"/>
</dbReference>
<reference evidence="4" key="1">
    <citation type="submission" date="2020-04" db="EMBL/GenBank/DDBJ databases">
        <title>Analysis of mating type loci in Filobasidium floriforme.</title>
        <authorList>
            <person name="Nowrousian M."/>
        </authorList>
    </citation>
    <scope>NUCLEOTIDE SEQUENCE</scope>
    <source>
        <strain evidence="4">CBS 6242</strain>
    </source>
</reference>
<proteinExistence type="inferred from homology"/>
<dbReference type="EMBL" id="JABELV010000053">
    <property type="protein sequence ID" value="KAG7553548.1"/>
    <property type="molecule type" value="Genomic_DNA"/>
</dbReference>
<keyword evidence="1" id="KW-0067">ATP-binding</keyword>
<feature type="domain" description="DNA helicase Pif1-like DEAD-box helicase" evidence="3">
    <location>
        <begin position="240"/>
        <end position="315"/>
    </location>
</feature>
<evidence type="ECO:0000313" key="5">
    <source>
        <dbReference type="Proteomes" id="UP000812966"/>
    </source>
</evidence>
<dbReference type="GO" id="GO:0005524">
    <property type="term" value="F:ATP binding"/>
    <property type="evidence" value="ECO:0007669"/>
    <property type="project" value="UniProtKB-KW"/>
</dbReference>
<dbReference type="PANTHER" id="PTHR47642:SF5">
    <property type="entry name" value="ATP-DEPENDENT DNA HELICASE"/>
    <property type="match status" value="1"/>
</dbReference>
<keyword evidence="1" id="KW-0227">DNA damage</keyword>
<feature type="region of interest" description="Disordered" evidence="2">
    <location>
        <begin position="28"/>
        <end position="168"/>
    </location>
</feature>
<keyword evidence="1" id="KW-0547">Nucleotide-binding</keyword>
<dbReference type="GO" id="GO:0006310">
    <property type="term" value="P:DNA recombination"/>
    <property type="evidence" value="ECO:0007669"/>
    <property type="project" value="UniProtKB-KW"/>
</dbReference>
<dbReference type="Gene3D" id="3.40.50.300">
    <property type="entry name" value="P-loop containing nucleotide triphosphate hydrolases"/>
    <property type="match status" value="1"/>
</dbReference>
<dbReference type="InterPro" id="IPR010285">
    <property type="entry name" value="DNA_helicase_pif1-like_DEAD"/>
</dbReference>
<dbReference type="Pfam" id="PF05970">
    <property type="entry name" value="PIF1"/>
    <property type="match status" value="1"/>
</dbReference>
<comment type="similarity">
    <text evidence="1">Belongs to the helicase family.</text>
</comment>
<feature type="compositionally biased region" description="Low complexity" evidence="2">
    <location>
        <begin position="68"/>
        <end position="78"/>
    </location>
</feature>
<dbReference type="GO" id="GO:0043139">
    <property type="term" value="F:5'-3' DNA helicase activity"/>
    <property type="evidence" value="ECO:0007669"/>
    <property type="project" value="UniProtKB-EC"/>
</dbReference>